<protein>
    <submittedName>
        <fullName evidence="2">Uncharacterized protein</fullName>
    </submittedName>
</protein>
<dbReference type="Proteomes" id="UP001148838">
    <property type="component" value="Unassembled WGS sequence"/>
</dbReference>
<evidence type="ECO:0000256" key="1">
    <source>
        <dbReference type="SAM" id="MobiDB-lite"/>
    </source>
</evidence>
<sequence length="99" mass="10775">MEGLCEGGNEPPGSLKASKNLDRREEVRHKITSFIQEGPRLICFQRRNATGAATVRGVRLPVKCNKFGGRAGSMHGLRIDFRCGLVLSGGGEFDSPIVY</sequence>
<evidence type="ECO:0000313" key="3">
    <source>
        <dbReference type="Proteomes" id="UP001148838"/>
    </source>
</evidence>
<dbReference type="EMBL" id="JAJSOF020000017">
    <property type="protein sequence ID" value="KAJ4439839.1"/>
    <property type="molecule type" value="Genomic_DNA"/>
</dbReference>
<accession>A0ABQ8T038</accession>
<gene>
    <name evidence="2" type="ORF">ANN_07967</name>
</gene>
<feature type="region of interest" description="Disordered" evidence="1">
    <location>
        <begin position="1"/>
        <end position="22"/>
    </location>
</feature>
<proteinExistence type="predicted"/>
<evidence type="ECO:0000313" key="2">
    <source>
        <dbReference type="EMBL" id="KAJ4439839.1"/>
    </source>
</evidence>
<comment type="caution">
    <text evidence="2">The sequence shown here is derived from an EMBL/GenBank/DDBJ whole genome shotgun (WGS) entry which is preliminary data.</text>
</comment>
<reference evidence="2 3" key="1">
    <citation type="journal article" date="2022" name="Allergy">
        <title>Genome assembly and annotation of Periplaneta americana reveal a comprehensive cockroach allergen profile.</title>
        <authorList>
            <person name="Wang L."/>
            <person name="Xiong Q."/>
            <person name="Saelim N."/>
            <person name="Wang L."/>
            <person name="Nong W."/>
            <person name="Wan A.T."/>
            <person name="Shi M."/>
            <person name="Liu X."/>
            <person name="Cao Q."/>
            <person name="Hui J.H.L."/>
            <person name="Sookrung N."/>
            <person name="Leung T.F."/>
            <person name="Tungtrongchitr A."/>
            <person name="Tsui S.K.W."/>
        </authorList>
    </citation>
    <scope>NUCLEOTIDE SEQUENCE [LARGE SCALE GENOMIC DNA]</scope>
    <source>
        <strain evidence="2">PWHHKU_190912</strain>
    </source>
</reference>
<keyword evidence="3" id="KW-1185">Reference proteome</keyword>
<organism evidence="2 3">
    <name type="scientific">Periplaneta americana</name>
    <name type="common">American cockroach</name>
    <name type="synonym">Blatta americana</name>
    <dbReference type="NCBI Taxonomy" id="6978"/>
    <lineage>
        <taxon>Eukaryota</taxon>
        <taxon>Metazoa</taxon>
        <taxon>Ecdysozoa</taxon>
        <taxon>Arthropoda</taxon>
        <taxon>Hexapoda</taxon>
        <taxon>Insecta</taxon>
        <taxon>Pterygota</taxon>
        <taxon>Neoptera</taxon>
        <taxon>Polyneoptera</taxon>
        <taxon>Dictyoptera</taxon>
        <taxon>Blattodea</taxon>
        <taxon>Blattoidea</taxon>
        <taxon>Blattidae</taxon>
        <taxon>Blattinae</taxon>
        <taxon>Periplaneta</taxon>
    </lineage>
</organism>
<name>A0ABQ8T038_PERAM</name>